<accession>A0A420XJN9</accession>
<dbReference type="Proteomes" id="UP000280099">
    <property type="component" value="Unassembled WGS sequence"/>
</dbReference>
<dbReference type="GO" id="GO:0006355">
    <property type="term" value="P:regulation of DNA-templated transcription"/>
    <property type="evidence" value="ECO:0007669"/>
    <property type="project" value="InterPro"/>
</dbReference>
<dbReference type="HAMAP" id="MF_00649">
    <property type="entry name" value="DNA_gyrase_inhibitor_YacG"/>
    <property type="match status" value="1"/>
</dbReference>
<dbReference type="InterPro" id="IPR013088">
    <property type="entry name" value="Znf_NHR/GATA"/>
</dbReference>
<evidence type="ECO:0000256" key="2">
    <source>
        <dbReference type="ARBA" id="ARBA00022833"/>
    </source>
</evidence>
<feature type="binding site" evidence="3">
    <location>
        <position position="6"/>
    </location>
    <ligand>
        <name>Zn(2+)</name>
        <dbReference type="ChEBI" id="CHEBI:29105"/>
    </ligand>
</feature>
<dbReference type="EMBL" id="RBJC01000004">
    <property type="protein sequence ID" value="RKR77371.1"/>
    <property type="molecule type" value="Genomic_DNA"/>
</dbReference>
<keyword evidence="2 3" id="KW-0862">Zinc</keyword>
<dbReference type="AlphaFoldDB" id="A0A420XJN9"/>
<dbReference type="Pfam" id="PF03884">
    <property type="entry name" value="YacG"/>
    <property type="match status" value="1"/>
</dbReference>
<feature type="binding site" evidence="3">
    <location>
        <position position="25"/>
    </location>
    <ligand>
        <name>Zn(2+)</name>
        <dbReference type="ChEBI" id="CHEBI:29105"/>
    </ligand>
</feature>
<dbReference type="SUPFAM" id="SSF57716">
    <property type="entry name" value="Glucocorticoid receptor-like (DNA-binding domain)"/>
    <property type="match status" value="1"/>
</dbReference>
<comment type="subunit">
    <text evidence="3">Interacts with GyrB.</text>
</comment>
<feature type="binding site" evidence="3">
    <location>
        <position position="9"/>
    </location>
    <ligand>
        <name>Zn(2+)</name>
        <dbReference type="ChEBI" id="CHEBI:29105"/>
    </ligand>
</feature>
<comment type="cofactor">
    <cofactor evidence="3">
        <name>Zn(2+)</name>
        <dbReference type="ChEBI" id="CHEBI:29105"/>
    </cofactor>
    <text evidence="3">Binds 1 zinc ion.</text>
</comment>
<evidence type="ECO:0000256" key="1">
    <source>
        <dbReference type="ARBA" id="ARBA00022723"/>
    </source>
</evidence>
<organism evidence="4 5">
    <name type="scientific">Otariodibacter oris</name>
    <dbReference type="NCBI Taxonomy" id="1032623"/>
    <lineage>
        <taxon>Bacteria</taxon>
        <taxon>Pseudomonadati</taxon>
        <taxon>Pseudomonadota</taxon>
        <taxon>Gammaproteobacteria</taxon>
        <taxon>Pasteurellales</taxon>
        <taxon>Pasteurellaceae</taxon>
        <taxon>Otariodibacter</taxon>
    </lineage>
</organism>
<gene>
    <name evidence="3" type="primary">yacG</name>
    <name evidence="4" type="ORF">DES31_0701</name>
</gene>
<dbReference type="PANTHER" id="PTHR36150">
    <property type="entry name" value="DNA GYRASE INHIBITOR YACG"/>
    <property type="match status" value="1"/>
</dbReference>
<name>A0A420XJN9_9PAST</name>
<sequence>MTIVNCPTCNKEVVWSPESKFRPFCSKRCRLIDLGEWADEKKYIAGTSEGFHLAEDEIDC</sequence>
<keyword evidence="5" id="KW-1185">Reference proteome</keyword>
<comment type="caution">
    <text evidence="4">The sequence shown here is derived from an EMBL/GenBank/DDBJ whole genome shotgun (WGS) entry which is preliminary data.</text>
</comment>
<evidence type="ECO:0000313" key="5">
    <source>
        <dbReference type="Proteomes" id="UP000280099"/>
    </source>
</evidence>
<evidence type="ECO:0000313" key="4">
    <source>
        <dbReference type="EMBL" id="RKR77371.1"/>
    </source>
</evidence>
<dbReference type="GO" id="GO:0008270">
    <property type="term" value="F:zinc ion binding"/>
    <property type="evidence" value="ECO:0007669"/>
    <property type="project" value="UniProtKB-UniRule"/>
</dbReference>
<comment type="function">
    <text evidence="3">Inhibits all the catalytic activities of DNA gyrase by preventing its interaction with DNA. Acts by binding directly to the C-terminal domain of GyrB, which probably disrupts DNA binding by the gyrase.</text>
</comment>
<reference evidence="4 5" key="1">
    <citation type="submission" date="2018-10" db="EMBL/GenBank/DDBJ databases">
        <title>Genomic Encyclopedia of Type Strains, Phase IV (KMG-IV): sequencing the most valuable type-strain genomes for metagenomic binning, comparative biology and taxonomic classification.</title>
        <authorList>
            <person name="Goeker M."/>
        </authorList>
    </citation>
    <scope>NUCLEOTIDE SEQUENCE [LARGE SCALE GENOMIC DNA]</scope>
    <source>
        <strain evidence="4 5">DSM 23800</strain>
    </source>
</reference>
<keyword evidence="1 3" id="KW-0479">Metal-binding</keyword>
<dbReference type="GO" id="GO:0008657">
    <property type="term" value="F:DNA topoisomerase type II (double strand cut, ATP-hydrolyzing) inhibitor activity"/>
    <property type="evidence" value="ECO:0007669"/>
    <property type="project" value="UniProtKB-UniRule"/>
</dbReference>
<dbReference type="RefSeq" id="WP_121122028.1">
    <property type="nucleotide sequence ID" value="NZ_CP016604.1"/>
</dbReference>
<dbReference type="NCBIfam" id="NF001638">
    <property type="entry name" value="PRK00418.1"/>
    <property type="match status" value="1"/>
</dbReference>
<protein>
    <recommendedName>
        <fullName evidence="3">DNA gyrase inhibitor YacG</fullName>
    </recommendedName>
</protein>
<dbReference type="PANTHER" id="PTHR36150:SF1">
    <property type="entry name" value="DNA GYRASE INHIBITOR YACG"/>
    <property type="match status" value="1"/>
</dbReference>
<comment type="similarity">
    <text evidence="3">Belongs to the DNA gyrase inhibitor YacG family.</text>
</comment>
<dbReference type="Gene3D" id="3.30.50.10">
    <property type="entry name" value="Erythroid Transcription Factor GATA-1, subunit A"/>
    <property type="match status" value="1"/>
</dbReference>
<feature type="binding site" evidence="3">
    <location>
        <position position="29"/>
    </location>
    <ligand>
        <name>Zn(2+)</name>
        <dbReference type="ChEBI" id="CHEBI:29105"/>
    </ligand>
</feature>
<proteinExistence type="inferred from homology"/>
<dbReference type="OrthoDB" id="9809663at2"/>
<evidence type="ECO:0000256" key="3">
    <source>
        <dbReference type="HAMAP-Rule" id="MF_00649"/>
    </source>
</evidence>
<dbReference type="InterPro" id="IPR005584">
    <property type="entry name" value="DNA_gyrase_inhibitor_YacG"/>
</dbReference>